<comment type="caution">
    <text evidence="5">The sequence shown here is derived from an EMBL/GenBank/DDBJ whole genome shotgun (WGS) entry which is preliminary data.</text>
</comment>
<reference evidence="5 6" key="1">
    <citation type="submission" date="2016-11" db="EMBL/GenBank/DDBJ databases">
        <title>Whole Genome Sequencing of Mucilaginibacter polytrichastri RG4-7(T) isolated from the moss sample.</title>
        <authorList>
            <person name="Li Y."/>
        </authorList>
    </citation>
    <scope>NUCLEOTIDE SEQUENCE [LARGE SCALE GENOMIC DNA]</scope>
    <source>
        <strain evidence="5 6">RG4-7</strain>
    </source>
</reference>
<dbReference type="AlphaFoldDB" id="A0A1Q5ZWK9"/>
<evidence type="ECO:0000259" key="4">
    <source>
        <dbReference type="PROSITE" id="PS01124"/>
    </source>
</evidence>
<dbReference type="Pfam" id="PF12833">
    <property type="entry name" value="HTH_18"/>
    <property type="match status" value="1"/>
</dbReference>
<dbReference type="OrthoDB" id="1266582at2"/>
<dbReference type="InterPro" id="IPR011051">
    <property type="entry name" value="RmlC_Cupin_sf"/>
</dbReference>
<evidence type="ECO:0000256" key="3">
    <source>
        <dbReference type="ARBA" id="ARBA00023163"/>
    </source>
</evidence>
<dbReference type="Proteomes" id="UP000186720">
    <property type="component" value="Unassembled WGS sequence"/>
</dbReference>
<dbReference type="PROSITE" id="PS01124">
    <property type="entry name" value="HTH_ARAC_FAMILY_2"/>
    <property type="match status" value="1"/>
</dbReference>
<evidence type="ECO:0000256" key="1">
    <source>
        <dbReference type="ARBA" id="ARBA00023015"/>
    </source>
</evidence>
<dbReference type="InterPro" id="IPR003313">
    <property type="entry name" value="AraC-bd"/>
</dbReference>
<dbReference type="InterPro" id="IPR009057">
    <property type="entry name" value="Homeodomain-like_sf"/>
</dbReference>
<accession>A0A1Q5ZWK9</accession>
<evidence type="ECO:0000313" key="5">
    <source>
        <dbReference type="EMBL" id="OKS86164.1"/>
    </source>
</evidence>
<dbReference type="SUPFAM" id="SSF51182">
    <property type="entry name" value="RmlC-like cupins"/>
    <property type="match status" value="1"/>
</dbReference>
<dbReference type="RefSeq" id="WP_074488891.1">
    <property type="nucleotide sequence ID" value="NZ_FPAM01000013.1"/>
</dbReference>
<dbReference type="InterPro" id="IPR014710">
    <property type="entry name" value="RmlC-like_jellyroll"/>
</dbReference>
<dbReference type="GO" id="GO:0003700">
    <property type="term" value="F:DNA-binding transcription factor activity"/>
    <property type="evidence" value="ECO:0007669"/>
    <property type="project" value="InterPro"/>
</dbReference>
<dbReference type="SUPFAM" id="SSF46689">
    <property type="entry name" value="Homeodomain-like"/>
    <property type="match status" value="2"/>
</dbReference>
<dbReference type="GO" id="GO:0043565">
    <property type="term" value="F:sequence-specific DNA binding"/>
    <property type="evidence" value="ECO:0007669"/>
    <property type="project" value="InterPro"/>
</dbReference>
<protein>
    <recommendedName>
        <fullName evidence="4">HTH araC/xylS-type domain-containing protein</fullName>
    </recommendedName>
</protein>
<evidence type="ECO:0000313" key="6">
    <source>
        <dbReference type="Proteomes" id="UP000186720"/>
    </source>
</evidence>
<dbReference type="Pfam" id="PF02311">
    <property type="entry name" value="AraC_binding"/>
    <property type="match status" value="1"/>
</dbReference>
<name>A0A1Q5ZWK9_9SPHI</name>
<dbReference type="PANTHER" id="PTHR11019:SF190">
    <property type="entry name" value="ARAC-FAMILY REGULATORY PROTEIN"/>
    <property type="match status" value="1"/>
</dbReference>
<keyword evidence="3" id="KW-0804">Transcription</keyword>
<keyword evidence="6" id="KW-1185">Reference proteome</keyword>
<sequence length="264" mass="30701">MQHLISAEQFIEIDKYRQSVYVMHQKSERRFPVHNHKKGQLSYVEGGIAYVHFVGNTFVIPARHYIWIPPGIDHFLQVRHSESAVIRNIYYPDDDKHIFYQHTGIYPVNNLLHEMIHYTENYQENIKPSSNDYAFLMAIKNILPNLSPQNVPIVLPTTTNDRLRPILRYLYDHVAQPLTLQIVSSKFGIGERTLSRLFQTVLSISFLQYLKQVRIVKAVELMLQTDLTLSQIAYDTGYQSISAFSNTFQQVANMRPSEFAATVR</sequence>
<organism evidence="5 6">
    <name type="scientific">Mucilaginibacter polytrichastri</name>
    <dbReference type="NCBI Taxonomy" id="1302689"/>
    <lineage>
        <taxon>Bacteria</taxon>
        <taxon>Pseudomonadati</taxon>
        <taxon>Bacteroidota</taxon>
        <taxon>Sphingobacteriia</taxon>
        <taxon>Sphingobacteriales</taxon>
        <taxon>Sphingobacteriaceae</taxon>
        <taxon>Mucilaginibacter</taxon>
    </lineage>
</organism>
<dbReference type="Gene3D" id="2.60.120.10">
    <property type="entry name" value="Jelly Rolls"/>
    <property type="match status" value="1"/>
</dbReference>
<dbReference type="PANTHER" id="PTHR11019">
    <property type="entry name" value="HTH-TYPE TRANSCRIPTIONAL REGULATOR NIMR"/>
    <property type="match status" value="1"/>
</dbReference>
<dbReference type="EMBL" id="MPPL01000001">
    <property type="protein sequence ID" value="OKS86164.1"/>
    <property type="molecule type" value="Genomic_DNA"/>
</dbReference>
<keyword evidence="1" id="KW-0805">Transcription regulation</keyword>
<feature type="domain" description="HTH araC/xylS-type" evidence="4">
    <location>
        <begin position="164"/>
        <end position="262"/>
    </location>
</feature>
<dbReference type="SMART" id="SM00342">
    <property type="entry name" value="HTH_ARAC"/>
    <property type="match status" value="1"/>
</dbReference>
<dbReference type="InterPro" id="IPR018060">
    <property type="entry name" value="HTH_AraC"/>
</dbReference>
<evidence type="ECO:0000256" key="2">
    <source>
        <dbReference type="ARBA" id="ARBA00023125"/>
    </source>
</evidence>
<dbReference type="STRING" id="1302689.RG47T_1615"/>
<dbReference type="Gene3D" id="1.10.10.60">
    <property type="entry name" value="Homeodomain-like"/>
    <property type="match status" value="2"/>
</dbReference>
<proteinExistence type="predicted"/>
<gene>
    <name evidence="5" type="ORF">RG47T_1615</name>
</gene>
<keyword evidence="2" id="KW-0238">DNA-binding</keyword>